<organism evidence="3 4">
    <name type="scientific">Echinimonas agarilytica</name>
    <dbReference type="NCBI Taxonomy" id="1215918"/>
    <lineage>
        <taxon>Bacteria</taxon>
        <taxon>Pseudomonadati</taxon>
        <taxon>Pseudomonadota</taxon>
        <taxon>Gammaproteobacteria</taxon>
        <taxon>Alteromonadales</taxon>
        <taxon>Echinimonadaceae</taxon>
        <taxon>Echinimonas</taxon>
    </lineage>
</organism>
<dbReference type="RefSeq" id="WP_251259580.1">
    <property type="nucleotide sequence ID" value="NZ_JAMQGP010000001.1"/>
</dbReference>
<dbReference type="EMBL" id="JAMQGP010000001">
    <property type="protein sequence ID" value="MCM2678251.1"/>
    <property type="molecule type" value="Genomic_DNA"/>
</dbReference>
<evidence type="ECO:0000256" key="1">
    <source>
        <dbReference type="SAM" id="MobiDB-lite"/>
    </source>
</evidence>
<feature type="transmembrane region" description="Helical" evidence="2">
    <location>
        <begin position="73"/>
        <end position="95"/>
    </location>
</feature>
<dbReference type="EC" id="2.1.1.107" evidence="3"/>
<dbReference type="InterPro" id="IPR007470">
    <property type="entry name" value="HemX"/>
</dbReference>
<dbReference type="Proteomes" id="UP001165393">
    <property type="component" value="Unassembled WGS sequence"/>
</dbReference>
<evidence type="ECO:0000256" key="2">
    <source>
        <dbReference type="SAM" id="Phobius"/>
    </source>
</evidence>
<dbReference type="PANTHER" id="PTHR38043:SF1">
    <property type="entry name" value="PROTEIN HEMX"/>
    <property type="match status" value="1"/>
</dbReference>
<feature type="region of interest" description="Disordered" evidence="1">
    <location>
        <begin position="394"/>
        <end position="461"/>
    </location>
</feature>
<accession>A0AA42B6B4</accession>
<reference evidence="3 4" key="1">
    <citation type="journal article" date="2013" name="Antonie Van Leeuwenhoek">
        <title>Echinimonas agarilytica gen. nov., sp. nov., a new gammaproteobacterium isolated from the sea urchin Strongylocentrotus intermedius.</title>
        <authorList>
            <person name="Nedashkovskaya O.I."/>
            <person name="Stenkova A.M."/>
            <person name="Zhukova N.V."/>
            <person name="Van Trappen S."/>
            <person name="Lee J.S."/>
            <person name="Kim S.B."/>
        </authorList>
    </citation>
    <scope>NUCLEOTIDE SEQUENCE [LARGE SCALE GENOMIC DNA]</scope>
    <source>
        <strain evidence="3 4">KMM 6351</strain>
    </source>
</reference>
<dbReference type="AlphaFoldDB" id="A0AA42B6B4"/>
<sequence>MSDTKDTASQASQDPADTTSPVVIETDATPSEPPKTKSKRTQAKTAQTKDSAEASDGSSPKAIKPSNGKANTALVLSIITIALLILSLSAITIIWPEWEKQLKAASDFQTDMKARQQETLQAFNAIQQSSASQEKTYQVLQGQVTDALFTQQRIQQRLQQFDGRNSSEWVLAEVDYLIRLSTRKLWIERDVNSAIALLKSADLRVSELHDASLTPLRRSLNEDIAMLRALPLVDINGIALMIDGLISQIDSLPINTRVIPESIVTEKKEVITDDPSDWRSNLMHTWHSFIDGFISVSRRSDDAKPLLAPDQRWYLAANIRLSLQQAQLAAMRSQPMIYRSSLTQADQWISQYFDNSSSTVSYVREALAELAIAPVQIELPQDLSSRRQISGVLNERNVKASTPTESTAPGSESAEPEPEITAPAPANAPQSDAPQPQVELEQDASHDTDAEEPLSTEEPSV</sequence>
<keyword evidence="4" id="KW-1185">Reference proteome</keyword>
<proteinExistence type="predicted"/>
<protein>
    <submittedName>
        <fullName evidence="3">Uroporphyrinogen-III C-methyltransferase</fullName>
        <ecNumber evidence="3">2.1.1.107</ecNumber>
    </submittedName>
</protein>
<feature type="compositionally biased region" description="Polar residues" evidence="1">
    <location>
        <begin position="7"/>
        <end position="21"/>
    </location>
</feature>
<feature type="compositionally biased region" description="Low complexity" evidence="1">
    <location>
        <begin position="404"/>
        <end position="429"/>
    </location>
</feature>
<keyword evidence="2" id="KW-0812">Transmembrane</keyword>
<dbReference type="GO" id="GO:0004851">
    <property type="term" value="F:uroporphyrin-III C-methyltransferase activity"/>
    <property type="evidence" value="ECO:0007669"/>
    <property type="project" value="UniProtKB-EC"/>
</dbReference>
<keyword evidence="2" id="KW-0472">Membrane</keyword>
<evidence type="ECO:0000313" key="4">
    <source>
        <dbReference type="Proteomes" id="UP001165393"/>
    </source>
</evidence>
<comment type="caution">
    <text evidence="3">The sequence shown here is derived from an EMBL/GenBank/DDBJ whole genome shotgun (WGS) entry which is preliminary data.</text>
</comment>
<feature type="compositionally biased region" description="Acidic residues" evidence="1">
    <location>
        <begin position="449"/>
        <end position="461"/>
    </location>
</feature>
<keyword evidence="3" id="KW-0808">Transferase</keyword>
<evidence type="ECO:0000313" key="3">
    <source>
        <dbReference type="EMBL" id="MCM2678251.1"/>
    </source>
</evidence>
<dbReference type="GO" id="GO:0032259">
    <property type="term" value="P:methylation"/>
    <property type="evidence" value="ECO:0007669"/>
    <property type="project" value="UniProtKB-KW"/>
</dbReference>
<keyword evidence="2" id="KW-1133">Transmembrane helix</keyword>
<name>A0AA42B6B4_9GAMM</name>
<dbReference type="PANTHER" id="PTHR38043">
    <property type="entry name" value="PROTEIN HEMX"/>
    <property type="match status" value="1"/>
</dbReference>
<keyword evidence="3" id="KW-0489">Methyltransferase</keyword>
<dbReference type="Pfam" id="PF04375">
    <property type="entry name" value="HemX"/>
    <property type="match status" value="1"/>
</dbReference>
<feature type="region of interest" description="Disordered" evidence="1">
    <location>
        <begin position="1"/>
        <end position="67"/>
    </location>
</feature>
<gene>
    <name evidence="3" type="ORF">NAF29_01030</name>
</gene>